<dbReference type="EnsemblProtists" id="EOD37414">
    <property type="protein sequence ID" value="EOD37414"/>
    <property type="gene ID" value="EMIHUDRAFT_225594"/>
</dbReference>
<sequence length="452" mass="49476">MADLERACDREAAPKIPAPASEATVTLSLAHEDAVFVLTISADSTVVDFSVPGAGDVAGILRGNGLSTTHLTHFNGGATVDAEVGDKTCPLLWQAADSAETRSWERRLAEAFQPEGMIKLAAAAVDDEETAVRLGRAYGDILGRARAEAEQRGRAEDHGRWTDATLEVISGGLHMFFHRAQVFAGRPDGVGPAFWREFVDAARVRGGEWAPLQLLSETQTSAGARLAAMPWLMWNRRPVAGATSGDTPARPMEEPGAEALSAQAEADLVNHRAAEVRRAAASKWRVRQRETDIWRWQAIWLEMETARARVQQIARIVARGQWRGRYPEVLIVENATQLMDLLYRSGLRFRNSFVFTTRPPRDAAPSCNSCPSRPQGRRHICQCARSAGSRWVPQCERALQLQCSLALATAALRHGGEACLDFKDSASPLLEACGTVQADHTEHPRQLAWPHS</sequence>
<organism evidence="1 2">
    <name type="scientific">Emiliania huxleyi (strain CCMP1516)</name>
    <dbReference type="NCBI Taxonomy" id="280463"/>
    <lineage>
        <taxon>Eukaryota</taxon>
        <taxon>Haptista</taxon>
        <taxon>Haptophyta</taxon>
        <taxon>Prymnesiophyceae</taxon>
        <taxon>Isochrysidales</taxon>
        <taxon>Noelaerhabdaceae</taxon>
        <taxon>Emiliania</taxon>
    </lineage>
</organism>
<name>A0A0D3KNS9_EMIH1</name>
<accession>A0A0D3KNS9</accession>
<dbReference type="AlphaFoldDB" id="A0A0D3KNS9"/>
<dbReference type="GeneID" id="17282684"/>
<protein>
    <submittedName>
        <fullName evidence="1">Uncharacterized protein</fullName>
    </submittedName>
</protein>
<evidence type="ECO:0000313" key="1">
    <source>
        <dbReference type="EnsemblProtists" id="EOD37414"/>
    </source>
</evidence>
<reference evidence="1" key="2">
    <citation type="submission" date="2024-10" db="UniProtKB">
        <authorList>
            <consortium name="EnsemblProtists"/>
        </authorList>
    </citation>
    <scope>IDENTIFICATION</scope>
</reference>
<dbReference type="Proteomes" id="UP000013827">
    <property type="component" value="Unassembled WGS sequence"/>
</dbReference>
<keyword evidence="2" id="KW-1185">Reference proteome</keyword>
<evidence type="ECO:0000313" key="2">
    <source>
        <dbReference type="Proteomes" id="UP000013827"/>
    </source>
</evidence>
<dbReference type="PaxDb" id="2903-EOD37414"/>
<dbReference type="KEGG" id="ehx:EMIHUDRAFT_225594"/>
<proteinExistence type="predicted"/>
<dbReference type="RefSeq" id="XP_005789843.1">
    <property type="nucleotide sequence ID" value="XM_005789786.1"/>
</dbReference>
<dbReference type="HOGENOM" id="CLU_606135_0_0_1"/>
<reference evidence="2" key="1">
    <citation type="journal article" date="2013" name="Nature">
        <title>Pan genome of the phytoplankton Emiliania underpins its global distribution.</title>
        <authorList>
            <person name="Read B.A."/>
            <person name="Kegel J."/>
            <person name="Klute M.J."/>
            <person name="Kuo A."/>
            <person name="Lefebvre S.C."/>
            <person name="Maumus F."/>
            <person name="Mayer C."/>
            <person name="Miller J."/>
            <person name="Monier A."/>
            <person name="Salamov A."/>
            <person name="Young J."/>
            <person name="Aguilar M."/>
            <person name="Claverie J.M."/>
            <person name="Frickenhaus S."/>
            <person name="Gonzalez K."/>
            <person name="Herman E.K."/>
            <person name="Lin Y.C."/>
            <person name="Napier J."/>
            <person name="Ogata H."/>
            <person name="Sarno A.F."/>
            <person name="Shmutz J."/>
            <person name="Schroeder D."/>
            <person name="de Vargas C."/>
            <person name="Verret F."/>
            <person name="von Dassow P."/>
            <person name="Valentin K."/>
            <person name="Van de Peer Y."/>
            <person name="Wheeler G."/>
            <person name="Dacks J.B."/>
            <person name="Delwiche C.F."/>
            <person name="Dyhrman S.T."/>
            <person name="Glockner G."/>
            <person name="John U."/>
            <person name="Richards T."/>
            <person name="Worden A.Z."/>
            <person name="Zhang X."/>
            <person name="Grigoriev I.V."/>
            <person name="Allen A.E."/>
            <person name="Bidle K."/>
            <person name="Borodovsky M."/>
            <person name="Bowler C."/>
            <person name="Brownlee C."/>
            <person name="Cock J.M."/>
            <person name="Elias M."/>
            <person name="Gladyshev V.N."/>
            <person name="Groth M."/>
            <person name="Guda C."/>
            <person name="Hadaegh A."/>
            <person name="Iglesias-Rodriguez M.D."/>
            <person name="Jenkins J."/>
            <person name="Jones B.M."/>
            <person name="Lawson T."/>
            <person name="Leese F."/>
            <person name="Lindquist E."/>
            <person name="Lobanov A."/>
            <person name="Lomsadze A."/>
            <person name="Malik S.B."/>
            <person name="Marsh M.E."/>
            <person name="Mackinder L."/>
            <person name="Mock T."/>
            <person name="Mueller-Roeber B."/>
            <person name="Pagarete A."/>
            <person name="Parker M."/>
            <person name="Probert I."/>
            <person name="Quesneville H."/>
            <person name="Raines C."/>
            <person name="Rensing S.A."/>
            <person name="Riano-Pachon D.M."/>
            <person name="Richier S."/>
            <person name="Rokitta S."/>
            <person name="Shiraiwa Y."/>
            <person name="Soanes D.M."/>
            <person name="van der Giezen M."/>
            <person name="Wahlund T.M."/>
            <person name="Williams B."/>
            <person name="Wilson W."/>
            <person name="Wolfe G."/>
            <person name="Wurch L.L."/>
        </authorList>
    </citation>
    <scope>NUCLEOTIDE SEQUENCE</scope>
</reference>